<feature type="chain" id="PRO_5019552401" evidence="3">
    <location>
        <begin position="18"/>
        <end position="3275"/>
    </location>
</feature>
<feature type="transmembrane region" description="Helical" evidence="2">
    <location>
        <begin position="1468"/>
        <end position="1494"/>
    </location>
</feature>
<evidence type="ECO:0000256" key="2">
    <source>
        <dbReference type="SAM" id="Phobius"/>
    </source>
</evidence>
<feature type="transmembrane region" description="Helical" evidence="2">
    <location>
        <begin position="3181"/>
        <end position="3204"/>
    </location>
</feature>
<feature type="region of interest" description="Disordered" evidence="1">
    <location>
        <begin position="253"/>
        <end position="298"/>
    </location>
</feature>
<feature type="transmembrane region" description="Helical" evidence="2">
    <location>
        <begin position="1600"/>
        <end position="1620"/>
    </location>
</feature>
<feature type="transmembrane region" description="Helical" evidence="2">
    <location>
        <begin position="2327"/>
        <end position="2347"/>
    </location>
</feature>
<organism evidence="4 5">
    <name type="scientific">Gymnopilus dilepis</name>
    <dbReference type="NCBI Taxonomy" id="231916"/>
    <lineage>
        <taxon>Eukaryota</taxon>
        <taxon>Fungi</taxon>
        <taxon>Dikarya</taxon>
        <taxon>Basidiomycota</taxon>
        <taxon>Agaricomycotina</taxon>
        <taxon>Agaricomycetes</taxon>
        <taxon>Agaricomycetidae</taxon>
        <taxon>Agaricales</taxon>
        <taxon>Agaricineae</taxon>
        <taxon>Hymenogastraceae</taxon>
        <taxon>Gymnopilus</taxon>
    </lineage>
</organism>
<feature type="transmembrane region" description="Helical" evidence="2">
    <location>
        <begin position="2244"/>
        <end position="2265"/>
    </location>
</feature>
<feature type="transmembrane region" description="Helical" evidence="2">
    <location>
        <begin position="2973"/>
        <end position="2991"/>
    </location>
</feature>
<feature type="transmembrane region" description="Helical" evidence="2">
    <location>
        <begin position="573"/>
        <end position="590"/>
    </location>
</feature>
<sequence>MLLYLILLYLSRITAHAAPLSLIGRGNLDVSTPLEPLVSTCSDQRSVWDILWSCLATIFACSWVSVHPNMRGPDDSPMRIASRRLGLMFWAVVAPEMIIFWAMRQWFGAQRLAQKWKGQGWTRTHGYFIQMGGFMLYEGKVAKGVLSEERLEELLGSGKIEFPTITEKEIQDRSKGDALSKTLVIGQTTWFMLQCAARAVQGLDITQLELLTVALAFLNARMYSCWWNKPLDVGVPIPVHLLGADSNNLQPAADASSSVSLTDQPSDVATAPLPVSDQSNEAANPLLPTSKNTPQPSGHSWIQRLWTAFGDATRYDTNGISAVMPPIQNFVKEEGYAEAIFAILIKAFIVITLSALSPLSDMSSRSRRSEIIEEGQMRVPTFYALNISSGDGENVLLAVCAIAMAFGAIHCAGWDFAFPSLTEAWIWRISSTTITVTPLLVDLTVLFGVWENWAEGESSMKKFAKAMADLLLVPVVVMIVTWLNQHLHGVLDACFQVGRQTTVALQVIKALWDMRGEYISPPTMLLYLILLYLTSHATHAAPLSLLSRESLDVIPPSDASTCSCPDQRSIWDILWSCIATIFACSWVSVHPNMPGSDESRTKIALRRLELMFWAIVAPEMIIFWAIRQWFGARGLARRWKIQGWTKTHGYFIQMGGFMLYQGERPKGVLSPRQLEELFSEGKIEFPTVTEKEIKDRSKADALSKTLVIGQTTWFMLQCIARAIQGLEITQLELLTVALAFLNAFMYFFWWNKPLDVGVPVPVHLLGTGSKSSRHDVDVSLSSVALMDQPSGVTATPPEPSKDGDEAADPLLPTSKSTPHPSAHTWIQNLWTSSQDTARHVSNCLSSVMSWIQRFVEENGYAGAIFTMLIIGPIGLVSSTLAPLDDMSGGSLRSARIDEGQMRVATFYALMMGDHGLVFLTVSATAVAFGAIHCAGWALAFPSLTEAWIWRISSIAISATPLMLVLYSTHAAASPMSSCVACPALVLPWVARGHSATVVKEKKLLRSPEASKMGNKYGRLLHHILYETVPAPSQPVRCVLWASNYNTPCYKGFLGHVRNTTHAAPLSLFSRESLDVIPPSDASTCSCPDQRSVWDILWSCVATIFACSWVSVHPNMPGPDESRMKVALRRLELMFWAIVAPEMVIWWAMRQWLGARTLARKWKDQGWTKVHGYFIQMGGFMLYEGKVAKGVLSPEKFEELARVGKIEFPTITEKEIKDRSKADALSKALVIGQTTWFMLQCIARAIQGLEITQLELLTVALAFLNAFMYYFWWNKPLDVGVPVPVHLLGTGSKSPRHDAGASLSSVSLMDQPSGVPATPPEPSKDGDEPADPLLPTSESSPHLSAHTWIRYLWTSSRDNARHVIKPFSSMMSQIQKLVKVEGYAGAIRAIYAILIDGPWNMLMSVFRRLRDMGASHTIEEDQMHVPTFYALMRDEYLNVALSVCAIAMAFGAIHCAGWALAFSSLTEVWIWRISSIAISATPLMLLVLLSFAIWNDMAEEGSLMKKFAMGMRYLFGYFTFALLPLRNSTNAAPLGLIGRDDLGVSTLLDPSPCTCPDQRSVWDILWSCLATIFACSWVSVHPNMPSPNDSRTKIALRRMELMFWAIVAPEMVIVWAMRQWVGARKLAERWKDKNWTKTHGYFIQMGGFMLYERDELKGVLSPEQLRELSSKGRIKFPTVTEKEIQDRSKADALSKGLVILQIAWFMLQCMARAIQDLEITQLELLTVGLAFLNAFMYFLWWNKPLDVQTPVPVYLLDGHLKEPLFDGSLKRMFREPGESMKIKPIPSMPPSQATALNSYSSVASLSVNDEASSSYPPISVATSHSSSHPVEKDLRTLFRGTLRFIAHLILSTLSQIQQLVKEEGYTRLMRTIFIRGPMDMATPVFHRLRDMLGSNRSQLIDTDQTRVSTFYALFIARNDIVLLPACVIAIVFGAIHCAGWTLSFPSVPEAWIWRISSIAISVTPLLWGLVAFLNYLETRAATGSLTKRFAEVLAYLFLFSGMVMLPVYVIARILLLVEAFVGLRTLTPVIGVDALSLRVMLIHVLLFYLSKNFTRAAPTSPVGGASVDLDTPMEILPCTCPDLQRSVWDILWSCLATIFSCSWVSVHPNIPGPNDSRIKITLRRLELMFYAIVAPEMVICLAMRQWFGARELAQKWRGKGWTKTHGYFIQMGGFMLYESEERKGVLSPEQLEELFRTGKIKFPTITEKDIQDRSKADALSKALVIGQTAWFMLQCIARVVQGLQITHLELLTVALAVLNAFMYFFWWNKPLNVQIPVAVHLLDTDSRELARRTPAALPPTFKLFSRNFLETPAPLNLSPCPCPEQRSVWDIVWSCLATIFACSWVSVHPNLPAPDDSSTRVALRRTELMIWAVIAPEMIIFWAIRQWLAARKLARRWQGKNWTKTHGYFIQMGGFMLYKDGEAKGVLSPERLEDLYAKGEIEFPTVTEKEIQDRSKADALSKLLAIGQTTWFMVQCLARAVQGLQVTQLELLTVALAFLNAFMYYFWWNKPFAVQSLVPVYLLDLPPKEKEGQQAIAPDVLPPSESNKDTSSNPLMEPTPTSDEVPATLDLSPPKPSSARSETPNCCTFLRNLARSAASLTSSVTRRTRKFLKEEGYLRALYGVFLVAPLRFGVVVLTRLEDMAESAHSQYIHNGQMRVAAYYAAPTSSLLELRQIFATVCAIAAAFGAIHCAGWVLIFPSHAEAWIWRVSSLAIAATPLLLPPAHLLYWCKEHLEPEALAAHVLENVANILGALSYAFLLYSSMLIFLLIFYLSHYLPTSASPSLPDTANFNDDPLLTLPSSQCTCPDLRSIWDILWSCLATIFACSWVSVHPNIPAPDESRTRIAIRRLELMFWAIVAPEMIITWALRQWFGARKLANEWRVNGWTKTHGYFIQMGGFVLVDGETTQGVLSPESLRELYSEDRIKFPTITEKEIEDRSKGDALSKTLALGQTAWFLVQCLARVAQGLDITQLELLTVALAVLNGFMYFLWWNKPLDVQSSAPVYLLDAQDTKNTNDQEDEEPVIKAAQSDSASEPPDTELGRASRHRVTAQIPTATRQIRYLWTSFCNAPRALIFLLSSALSWIRNAFVEKGFLRVISSVLFLGPKRLVLLVVSRLAQMTGSDTEYTAPGQRKVATFYSLKPADEEDGRGFYTLCTIGMIFGGIHCAGWHLVFPSVAEAWLWRISSVLILAIPLLPFSVALVSESAQQIWGRHRVVAVKWVQVFGNIFLPILVLALPIYVVARIALLVEAFIGLRRIPPLGLLNVNWTSFIPHV</sequence>
<feature type="transmembrane region" description="Helical" evidence="2">
    <location>
        <begin position="2748"/>
        <end position="2773"/>
    </location>
</feature>
<feature type="region of interest" description="Disordered" evidence="1">
    <location>
        <begin position="1290"/>
        <end position="1340"/>
    </location>
</feature>
<keyword evidence="2" id="KW-0812">Transmembrane</keyword>
<feature type="transmembrane region" description="Helical" evidence="2">
    <location>
        <begin position="3224"/>
        <end position="3247"/>
    </location>
</feature>
<feature type="transmembrane region" description="Helical" evidence="2">
    <location>
        <begin position="916"/>
        <end position="940"/>
    </location>
</feature>
<feature type="transmembrane region" description="Helical" evidence="2">
    <location>
        <begin position="946"/>
        <end position="966"/>
    </location>
</feature>
<keyword evidence="2" id="KW-0472">Membrane</keyword>
<feature type="transmembrane region" description="Helical" evidence="2">
    <location>
        <begin position="2126"/>
        <end position="2146"/>
    </location>
</feature>
<dbReference type="OrthoDB" id="3061561at2759"/>
<evidence type="ECO:0000313" key="4">
    <source>
        <dbReference type="EMBL" id="PPR02217.1"/>
    </source>
</evidence>
<evidence type="ECO:0000313" key="5">
    <source>
        <dbReference type="Proteomes" id="UP000284706"/>
    </source>
</evidence>
<feature type="transmembrane region" description="Helical" evidence="2">
    <location>
        <begin position="610"/>
        <end position="630"/>
    </location>
</feature>
<dbReference type="STRING" id="231916.A0A409YGR7"/>
<feature type="transmembrane region" description="Helical" evidence="2">
    <location>
        <begin position="524"/>
        <end position="546"/>
    </location>
</feature>
<feature type="transmembrane region" description="Helical" evidence="2">
    <location>
        <begin position="1438"/>
        <end position="1462"/>
    </location>
</feature>
<reference evidence="4 5" key="1">
    <citation type="journal article" date="2018" name="Evol. Lett.">
        <title>Horizontal gene cluster transfer increased hallucinogenic mushroom diversity.</title>
        <authorList>
            <person name="Reynolds H.T."/>
            <person name="Vijayakumar V."/>
            <person name="Gluck-Thaler E."/>
            <person name="Korotkin H.B."/>
            <person name="Matheny P.B."/>
            <person name="Slot J.C."/>
        </authorList>
    </citation>
    <scope>NUCLEOTIDE SEQUENCE [LARGE SCALE GENOMIC DNA]</scope>
    <source>
        <strain evidence="4 5">SRW20</strain>
    </source>
</reference>
<feature type="transmembrane region" description="Helical" evidence="2">
    <location>
        <begin position="339"/>
        <end position="359"/>
    </location>
</feature>
<feature type="transmembrane region" description="Helical" evidence="2">
    <location>
        <begin position="2367"/>
        <end position="2387"/>
    </location>
</feature>
<feature type="transmembrane region" description="Helical" evidence="2">
    <location>
        <begin position="2705"/>
        <end position="2728"/>
    </location>
</feature>
<dbReference type="Proteomes" id="UP000284706">
    <property type="component" value="Unassembled WGS sequence"/>
</dbReference>
<name>A0A409YGR7_9AGAR</name>
<feature type="transmembrane region" description="Helical" evidence="2">
    <location>
        <begin position="860"/>
        <end position="883"/>
    </location>
</feature>
<feature type="transmembrane region" description="Helical" evidence="2">
    <location>
        <begin position="2675"/>
        <end position="2698"/>
    </location>
</feature>
<proteinExistence type="predicted"/>
<feature type="transmembrane region" description="Helical" evidence="2">
    <location>
        <begin position="1950"/>
        <end position="1972"/>
    </location>
</feature>
<keyword evidence="5" id="KW-1185">Reference proteome</keyword>
<feature type="transmembrane region" description="Helical" evidence="2">
    <location>
        <begin position="462"/>
        <end position="483"/>
    </location>
</feature>
<keyword evidence="3" id="KW-0732">Signal</keyword>
<feature type="transmembrane region" description="Helical" evidence="2">
    <location>
        <begin position="3152"/>
        <end position="3174"/>
    </location>
</feature>
<feature type="compositionally biased region" description="Polar residues" evidence="1">
    <location>
        <begin position="276"/>
        <end position="298"/>
    </location>
</feature>
<feature type="transmembrane region" description="Helical" evidence="2">
    <location>
        <begin position="2462"/>
        <end position="2480"/>
    </location>
</feature>
<feature type="transmembrane region" description="Helical" evidence="2">
    <location>
        <begin position="2852"/>
        <end position="2872"/>
    </location>
</feature>
<evidence type="ECO:0000256" key="1">
    <source>
        <dbReference type="SAM" id="MobiDB-lite"/>
    </source>
</evidence>
<feature type="transmembrane region" description="Helical" evidence="2">
    <location>
        <begin position="1919"/>
        <end position="1944"/>
    </location>
</feature>
<feature type="region of interest" description="Disordered" evidence="1">
    <location>
        <begin position="788"/>
        <end position="820"/>
    </location>
</feature>
<feature type="region of interest" description="Disordered" evidence="1">
    <location>
        <begin position="3012"/>
        <end position="3047"/>
    </location>
</feature>
<gene>
    <name evidence="4" type="ORF">CVT26_012109</name>
</gene>
<feature type="transmembrane region" description="Helical" evidence="2">
    <location>
        <begin position="1721"/>
        <end position="1739"/>
    </location>
</feature>
<feature type="transmembrane region" description="Helical" evidence="2">
    <location>
        <begin position="1506"/>
        <end position="1524"/>
    </location>
</feature>
<feature type="transmembrane region" description="Helical" evidence="2">
    <location>
        <begin position="395"/>
        <end position="417"/>
    </location>
</feature>
<feature type="region of interest" description="Disordered" evidence="1">
    <location>
        <begin position="2532"/>
        <end position="2582"/>
    </location>
</feature>
<protein>
    <submittedName>
        <fullName evidence="4">Uncharacterized protein</fullName>
    </submittedName>
</protein>
<feature type="transmembrane region" description="Helical" evidence="2">
    <location>
        <begin position="1253"/>
        <end position="1271"/>
    </location>
</feature>
<feature type="compositionally biased region" description="Polar residues" evidence="1">
    <location>
        <begin position="2548"/>
        <end position="2561"/>
    </location>
</feature>
<feature type="transmembrane region" description="Helical" evidence="2">
    <location>
        <begin position="2615"/>
        <end position="2636"/>
    </location>
</feature>
<feature type="compositionally biased region" description="Polar residues" evidence="1">
    <location>
        <begin position="253"/>
        <end position="267"/>
    </location>
</feature>
<dbReference type="PANTHER" id="PTHR35043:SF7">
    <property type="entry name" value="TRANSCRIPTION FACTOR DOMAIN-CONTAINING PROTEIN"/>
    <property type="match status" value="1"/>
</dbReference>
<accession>A0A409YGR7</accession>
<feature type="transmembrane region" description="Helical" evidence="2">
    <location>
        <begin position="731"/>
        <end position="749"/>
    </location>
</feature>
<feature type="signal peptide" evidence="3">
    <location>
        <begin position="1"/>
        <end position="17"/>
    </location>
</feature>
<feature type="transmembrane region" description="Helical" evidence="2">
    <location>
        <begin position="1992"/>
        <end position="2016"/>
    </location>
</feature>
<feature type="transmembrane region" description="Helical" evidence="2">
    <location>
        <begin position="429"/>
        <end position="450"/>
    </location>
</feature>
<evidence type="ECO:0000256" key="3">
    <source>
        <dbReference type="SAM" id="SignalP"/>
    </source>
</evidence>
<dbReference type="EMBL" id="NHYE01000865">
    <property type="protein sequence ID" value="PPR02217.1"/>
    <property type="molecule type" value="Genomic_DNA"/>
</dbReference>
<keyword evidence="2" id="KW-1133">Transmembrane helix</keyword>
<dbReference type="InParanoid" id="A0A409YGR7"/>
<comment type="caution">
    <text evidence="4">The sequence shown here is derived from an EMBL/GenBank/DDBJ whole genome shotgun (WGS) entry which is preliminary data.</text>
</comment>
<feature type="transmembrane region" description="Helical" evidence="2">
    <location>
        <begin position="2028"/>
        <end position="2048"/>
    </location>
</feature>
<feature type="transmembrane region" description="Helical" evidence="2">
    <location>
        <begin position="2486"/>
        <end position="2506"/>
    </location>
</feature>
<feature type="transmembrane region" description="Helical" evidence="2">
    <location>
        <begin position="1691"/>
        <end position="1709"/>
    </location>
</feature>
<dbReference type="PANTHER" id="PTHR35043">
    <property type="entry name" value="TRANSCRIPTION FACTOR DOMAIN-CONTAINING PROTEIN"/>
    <property type="match status" value="1"/>
</dbReference>